<protein>
    <recommendedName>
        <fullName evidence="2">Protein kinase domain-containing protein</fullName>
    </recommendedName>
</protein>
<comment type="caution">
    <text evidence="3">The sequence shown here is derived from an EMBL/GenBank/DDBJ whole genome shotgun (WGS) entry which is preliminary data.</text>
</comment>
<dbReference type="Pfam" id="PF00069">
    <property type="entry name" value="Pkinase"/>
    <property type="match status" value="1"/>
</dbReference>
<dbReference type="GO" id="GO:0005524">
    <property type="term" value="F:ATP binding"/>
    <property type="evidence" value="ECO:0007669"/>
    <property type="project" value="InterPro"/>
</dbReference>
<dbReference type="PROSITE" id="PS50011">
    <property type="entry name" value="PROTEIN_KINASE_DOM"/>
    <property type="match status" value="1"/>
</dbReference>
<feature type="region of interest" description="Disordered" evidence="1">
    <location>
        <begin position="1"/>
        <end position="22"/>
    </location>
</feature>
<feature type="region of interest" description="Disordered" evidence="1">
    <location>
        <begin position="41"/>
        <end position="75"/>
    </location>
</feature>
<dbReference type="Gene3D" id="1.10.510.10">
    <property type="entry name" value="Transferase(Phosphotransferase) domain 1"/>
    <property type="match status" value="1"/>
</dbReference>
<keyword evidence="4" id="KW-1185">Reference proteome</keyword>
<dbReference type="InterPro" id="IPR000719">
    <property type="entry name" value="Prot_kinase_dom"/>
</dbReference>
<dbReference type="InterPro" id="IPR011009">
    <property type="entry name" value="Kinase-like_dom_sf"/>
</dbReference>
<reference evidence="3" key="1">
    <citation type="submission" date="2022-07" db="EMBL/GenBank/DDBJ databases">
        <title>The genome of Lyophyllum shimeji provides insight into the initial evolution of ectomycorrhizal fungal genome.</title>
        <authorList>
            <person name="Kobayashi Y."/>
            <person name="Shibata T."/>
            <person name="Hirakawa H."/>
            <person name="Shigenobu S."/>
            <person name="Nishiyama T."/>
            <person name="Yamada A."/>
            <person name="Hasebe M."/>
            <person name="Kawaguchi M."/>
        </authorList>
    </citation>
    <scope>NUCLEOTIDE SEQUENCE</scope>
    <source>
        <strain evidence="3">AT787</strain>
    </source>
</reference>
<evidence type="ECO:0000313" key="3">
    <source>
        <dbReference type="EMBL" id="GLB45016.1"/>
    </source>
</evidence>
<evidence type="ECO:0000313" key="4">
    <source>
        <dbReference type="Proteomes" id="UP001063166"/>
    </source>
</evidence>
<evidence type="ECO:0000256" key="1">
    <source>
        <dbReference type="SAM" id="MobiDB-lite"/>
    </source>
</evidence>
<name>A0A9P3Q1L9_LYOSH</name>
<dbReference type="SUPFAM" id="SSF56112">
    <property type="entry name" value="Protein kinase-like (PK-like)"/>
    <property type="match status" value="1"/>
</dbReference>
<dbReference type="AlphaFoldDB" id="A0A9P3Q1L9"/>
<feature type="domain" description="Protein kinase" evidence="2">
    <location>
        <begin position="233"/>
        <end position="462"/>
    </location>
</feature>
<dbReference type="GO" id="GO:0004672">
    <property type="term" value="F:protein kinase activity"/>
    <property type="evidence" value="ECO:0007669"/>
    <property type="project" value="InterPro"/>
</dbReference>
<dbReference type="OrthoDB" id="3141838at2759"/>
<sequence>MLITKSASGTATTGLSSSSSQFSQTRLLYAARPWPTAYKVPGHSNYFDTDKNPPQPAPHDGRSQHVDPSQQPRSHIRRSWLQSLLQRPGISTHTCAHTPPPAPSLLLLRRVPVPTSNTPFPTRDATSPSPPRNETELTHELLVTILNYFAALIPAHFNGLALRLIVHGGACMLLHPGLYNLAKRQEYLLAKEDALQTDRTRVRCAMREAKRGAHAAQLQSHSDDESPWKSSAYAASHKFLPSSFVPVWVIHEEGTGTGNTKSSDAAPRLLNRPARLQHVNVDVPDEPEDVRSGRAKARAWAKRQRREIDDVPRDAHIEVQEPASLCLLGQWSGSMRGAAKAARAGCEADELFDRTCAKRNYHEAFLRQRRGRPRPHHLPGDGAGIVHRDLKPKNLLSRTQAEGADVMITDFGLSRVLEDEKVQHVDGNLRHARLHGPYARWPGYECPVLRECHDCDAPALEY</sequence>
<evidence type="ECO:0000259" key="2">
    <source>
        <dbReference type="PROSITE" id="PS50011"/>
    </source>
</evidence>
<gene>
    <name evidence="3" type="ORF">LshimejAT787_1900940</name>
</gene>
<dbReference type="Proteomes" id="UP001063166">
    <property type="component" value="Unassembled WGS sequence"/>
</dbReference>
<organism evidence="3 4">
    <name type="scientific">Lyophyllum shimeji</name>
    <name type="common">Hon-shimeji</name>
    <name type="synonym">Tricholoma shimeji</name>
    <dbReference type="NCBI Taxonomy" id="47721"/>
    <lineage>
        <taxon>Eukaryota</taxon>
        <taxon>Fungi</taxon>
        <taxon>Dikarya</taxon>
        <taxon>Basidiomycota</taxon>
        <taxon>Agaricomycotina</taxon>
        <taxon>Agaricomycetes</taxon>
        <taxon>Agaricomycetidae</taxon>
        <taxon>Agaricales</taxon>
        <taxon>Tricholomatineae</taxon>
        <taxon>Lyophyllaceae</taxon>
        <taxon>Lyophyllum</taxon>
    </lineage>
</organism>
<accession>A0A9P3Q1L9</accession>
<proteinExistence type="predicted"/>
<dbReference type="EMBL" id="BRPK01000019">
    <property type="protein sequence ID" value="GLB45016.1"/>
    <property type="molecule type" value="Genomic_DNA"/>
</dbReference>